<keyword evidence="4 6" id="KW-1133">Transmembrane helix</keyword>
<comment type="subcellular location">
    <subcellularLocation>
        <location evidence="1 6">Membrane</location>
        <topology evidence="1 6">Multi-pass membrane protein</topology>
    </subcellularLocation>
</comment>
<gene>
    <name evidence="8" type="ORF">A4A49_55649</name>
</gene>
<dbReference type="PANTHER" id="PTHR31218">
    <property type="entry name" value="WAT1-RELATED PROTEIN"/>
    <property type="match status" value="1"/>
</dbReference>
<dbReference type="InterPro" id="IPR030184">
    <property type="entry name" value="WAT1-related"/>
</dbReference>
<feature type="transmembrane region" description="Helical" evidence="6">
    <location>
        <begin position="132"/>
        <end position="150"/>
    </location>
</feature>
<comment type="caution">
    <text evidence="8">The sequence shown here is derived from an EMBL/GenBank/DDBJ whole genome shotgun (WGS) entry which is preliminary data.</text>
</comment>
<feature type="transmembrane region" description="Helical" evidence="6">
    <location>
        <begin position="259"/>
        <end position="277"/>
    </location>
</feature>
<evidence type="ECO:0000256" key="1">
    <source>
        <dbReference type="ARBA" id="ARBA00004141"/>
    </source>
</evidence>
<protein>
    <recommendedName>
        <fullName evidence="6">WAT1-related protein</fullName>
    </recommendedName>
</protein>
<evidence type="ECO:0000313" key="9">
    <source>
        <dbReference type="Proteomes" id="UP000187609"/>
    </source>
</evidence>
<feature type="transmembrane region" description="Helical" evidence="6">
    <location>
        <begin position="217"/>
        <end position="239"/>
    </location>
</feature>
<evidence type="ECO:0000256" key="2">
    <source>
        <dbReference type="ARBA" id="ARBA00007635"/>
    </source>
</evidence>
<feature type="transmembrane region" description="Helical" evidence="6">
    <location>
        <begin position="7"/>
        <end position="28"/>
    </location>
</feature>
<evidence type="ECO:0000256" key="3">
    <source>
        <dbReference type="ARBA" id="ARBA00022692"/>
    </source>
</evidence>
<keyword evidence="5 6" id="KW-0472">Membrane</keyword>
<accession>A0A314L9Z1</accession>
<feature type="transmembrane region" description="Helical" evidence="6">
    <location>
        <begin position="40"/>
        <end position="57"/>
    </location>
</feature>
<sequence length="359" mass="39637">MGKDQLPILLMVLVQLGYAGTAIISKLVMNEGMDPYVHLSYRQIFATISIAPFAYFFERKTRPKLTPFTIFLIFLCSIFGVTAMQLTLLIGLKNSTATIATAMSNLVPANTFLLAVLCGLEKVGVRSKAGQAKVLGTIICIGGAMLLSLYQGKVVIGKLGIHWKYSEITTKNNEANSHGDFFTGPFLVIISTIVYSIWLIIQVILPFQSFSPNKRYAAPYSSTTLMFLMASLECVIIAICVNHDNSAWSLNPIRAISVLYNGIVSSALALYLITWCIKRKGPLYVSIFLPLLLVFSAFLSWTFLGEKLYVGTVVGSIVAIIGLYSVLWGKKKEMKGNTVHVEEEMKEDVCKEDNKLTKI</sequence>
<dbReference type="GO" id="GO:0016020">
    <property type="term" value="C:membrane"/>
    <property type="evidence" value="ECO:0007669"/>
    <property type="project" value="UniProtKB-SubCell"/>
</dbReference>
<feature type="transmembrane region" description="Helical" evidence="6">
    <location>
        <begin position="98"/>
        <end position="120"/>
    </location>
</feature>
<dbReference type="InterPro" id="IPR037185">
    <property type="entry name" value="EmrE-like"/>
</dbReference>
<reference evidence="8" key="1">
    <citation type="submission" date="2016-11" db="EMBL/GenBank/DDBJ databases">
        <title>The genome of Nicotiana attenuata.</title>
        <authorList>
            <person name="Xu S."/>
            <person name="Brockmoeller T."/>
            <person name="Gaquerel E."/>
            <person name="Navarro A."/>
            <person name="Kuhl H."/>
            <person name="Gase K."/>
            <person name="Ling Z."/>
            <person name="Zhou W."/>
            <person name="Kreitzer C."/>
            <person name="Stanke M."/>
            <person name="Tang H."/>
            <person name="Lyons E."/>
            <person name="Pandey P."/>
            <person name="Pandey S.P."/>
            <person name="Timmermann B."/>
            <person name="Baldwin I.T."/>
        </authorList>
    </citation>
    <scope>NUCLEOTIDE SEQUENCE [LARGE SCALE GENOMIC DNA]</scope>
    <source>
        <strain evidence="8">UT</strain>
    </source>
</reference>
<dbReference type="Proteomes" id="UP000187609">
    <property type="component" value="Unassembled WGS sequence"/>
</dbReference>
<feature type="transmembrane region" description="Helical" evidence="6">
    <location>
        <begin position="69"/>
        <end position="92"/>
    </location>
</feature>
<name>A0A314L9Z1_NICAT</name>
<feature type="domain" description="EamA" evidence="7">
    <location>
        <begin position="184"/>
        <end position="327"/>
    </location>
</feature>
<evidence type="ECO:0000256" key="6">
    <source>
        <dbReference type="RuleBase" id="RU363077"/>
    </source>
</evidence>
<dbReference type="Pfam" id="PF00892">
    <property type="entry name" value="EamA"/>
    <property type="match status" value="2"/>
</dbReference>
<dbReference type="AlphaFoldDB" id="A0A314L9Z1"/>
<dbReference type="GO" id="GO:0022857">
    <property type="term" value="F:transmembrane transporter activity"/>
    <property type="evidence" value="ECO:0007669"/>
    <property type="project" value="InterPro"/>
</dbReference>
<evidence type="ECO:0000256" key="5">
    <source>
        <dbReference type="ARBA" id="ARBA00023136"/>
    </source>
</evidence>
<dbReference type="SUPFAM" id="SSF103481">
    <property type="entry name" value="Multidrug resistance efflux transporter EmrE"/>
    <property type="match status" value="2"/>
</dbReference>
<proteinExistence type="inferred from homology"/>
<evidence type="ECO:0000313" key="8">
    <source>
        <dbReference type="EMBL" id="OIT38415.1"/>
    </source>
</evidence>
<evidence type="ECO:0000256" key="4">
    <source>
        <dbReference type="ARBA" id="ARBA00022989"/>
    </source>
</evidence>
<feature type="transmembrane region" description="Helical" evidence="6">
    <location>
        <begin position="309"/>
        <end position="327"/>
    </location>
</feature>
<comment type="similarity">
    <text evidence="2 6">Belongs to the drug/metabolite transporter (DMT) superfamily. Plant drug/metabolite exporter (P-DME) (TC 2.A.7.4) family.</text>
</comment>
<feature type="transmembrane region" description="Helical" evidence="6">
    <location>
        <begin position="284"/>
        <end position="303"/>
    </location>
</feature>
<keyword evidence="3 6" id="KW-0812">Transmembrane</keyword>
<keyword evidence="9" id="KW-1185">Reference proteome</keyword>
<feature type="domain" description="EamA" evidence="7">
    <location>
        <begin position="7"/>
        <end position="148"/>
    </location>
</feature>
<dbReference type="Gramene" id="OIT38415">
    <property type="protein sequence ID" value="OIT38415"/>
    <property type="gene ID" value="A4A49_55649"/>
</dbReference>
<feature type="transmembrane region" description="Helical" evidence="6">
    <location>
        <begin position="186"/>
        <end position="205"/>
    </location>
</feature>
<organism evidence="8 9">
    <name type="scientific">Nicotiana attenuata</name>
    <name type="common">Coyote tobacco</name>
    <dbReference type="NCBI Taxonomy" id="49451"/>
    <lineage>
        <taxon>Eukaryota</taxon>
        <taxon>Viridiplantae</taxon>
        <taxon>Streptophyta</taxon>
        <taxon>Embryophyta</taxon>
        <taxon>Tracheophyta</taxon>
        <taxon>Spermatophyta</taxon>
        <taxon>Magnoliopsida</taxon>
        <taxon>eudicotyledons</taxon>
        <taxon>Gunneridae</taxon>
        <taxon>Pentapetalae</taxon>
        <taxon>asterids</taxon>
        <taxon>lamiids</taxon>
        <taxon>Solanales</taxon>
        <taxon>Solanaceae</taxon>
        <taxon>Nicotianoideae</taxon>
        <taxon>Nicotianeae</taxon>
        <taxon>Nicotiana</taxon>
    </lineage>
</organism>
<dbReference type="InterPro" id="IPR000620">
    <property type="entry name" value="EamA_dom"/>
</dbReference>
<evidence type="ECO:0000259" key="7">
    <source>
        <dbReference type="Pfam" id="PF00892"/>
    </source>
</evidence>
<dbReference type="EMBL" id="MJEQ01000207">
    <property type="protein sequence ID" value="OIT38415.1"/>
    <property type="molecule type" value="Genomic_DNA"/>
</dbReference>
<feature type="non-terminal residue" evidence="8">
    <location>
        <position position="359"/>
    </location>
</feature>